<keyword evidence="5" id="KW-0503">Monooxygenase</keyword>
<evidence type="ECO:0000256" key="7">
    <source>
        <dbReference type="SAM" id="MobiDB-lite"/>
    </source>
</evidence>
<comment type="similarity">
    <text evidence="1">Belongs to the cytochrome P450 family.</text>
</comment>
<dbReference type="EMBL" id="MU854460">
    <property type="protein sequence ID" value="KAK4034937.1"/>
    <property type="molecule type" value="Genomic_DNA"/>
</dbReference>
<dbReference type="InterPro" id="IPR050364">
    <property type="entry name" value="Cytochrome_P450_fung"/>
</dbReference>
<dbReference type="InterPro" id="IPR001128">
    <property type="entry name" value="Cyt_P450"/>
</dbReference>
<evidence type="ECO:0000256" key="2">
    <source>
        <dbReference type="ARBA" id="ARBA00022723"/>
    </source>
</evidence>
<feature type="signal peptide" evidence="8">
    <location>
        <begin position="1"/>
        <end position="25"/>
    </location>
</feature>
<dbReference type="Proteomes" id="UP001303115">
    <property type="component" value="Unassembled WGS sequence"/>
</dbReference>
<feature type="binding site" description="axial binding residue" evidence="6">
    <location>
        <position position="440"/>
    </location>
    <ligand>
        <name>heme</name>
        <dbReference type="ChEBI" id="CHEBI:30413"/>
    </ligand>
    <ligandPart>
        <name>Fe</name>
        <dbReference type="ChEBI" id="CHEBI:18248"/>
    </ligandPart>
</feature>
<evidence type="ECO:0000256" key="5">
    <source>
        <dbReference type="ARBA" id="ARBA00023033"/>
    </source>
</evidence>
<name>A0AAN6PF89_9PEZI</name>
<sequence>MFSFFPSVFIGLVAIVLFSLRKVGKRPEGCPPGPPTLPIIGNLHQMPKKHPHVQFKKWAEEYGPIYSLVIGTSVTIVLSSDVAIKDLLDKRSGIYSSRPEMYISRLASGDLRMVLMRYGDKWRRARKLFHSLLHLQAASSYVPYQDLESTSIMVALLDEPRLVFDHIRRYTSSLSAQFVYGFRTSTIDDPKLLVMYDNIEKFSDVTGPGAAALLDAFPILRALPATVRPLYNHALSLKDEAFTLASGLWQHAKREVQEGKAKPSFCVGLVHAQAKEGLTDIEAAMVATTALEASSDTTACTLTGFLQAMVLYPDAREKAQAAIDRVCGDRYPTMADMENPDAQYIRACVKEILRWMPTAILGVPHAVIREDEYMGYRIPKGASVVYNVWAVHMDPRRYANPRAFDPSRYMDDLTTSNESAQNPDASKRDHFGFGAGRRICQGMHVADRTLFLFIARLMWAFDISKAVDGNGNVLTPDQDDLVGGFLMQPRPFPVKITPRSESRAAAVREAWAECQELLDEDQQWKKAPEGMPFTV</sequence>
<keyword evidence="3" id="KW-0560">Oxidoreductase</keyword>
<dbReference type="Gene3D" id="1.10.630.10">
    <property type="entry name" value="Cytochrome P450"/>
    <property type="match status" value="1"/>
</dbReference>
<evidence type="ECO:0000256" key="1">
    <source>
        <dbReference type="ARBA" id="ARBA00010617"/>
    </source>
</evidence>
<gene>
    <name evidence="9" type="ORF">C8A01DRAFT_18325</name>
</gene>
<keyword evidence="4 6" id="KW-0408">Iron</keyword>
<accession>A0AAN6PF89</accession>
<dbReference type="GO" id="GO:0020037">
    <property type="term" value="F:heme binding"/>
    <property type="evidence" value="ECO:0007669"/>
    <property type="project" value="InterPro"/>
</dbReference>
<organism evidence="9 10">
    <name type="scientific">Parachaetomium inaequale</name>
    <dbReference type="NCBI Taxonomy" id="2588326"/>
    <lineage>
        <taxon>Eukaryota</taxon>
        <taxon>Fungi</taxon>
        <taxon>Dikarya</taxon>
        <taxon>Ascomycota</taxon>
        <taxon>Pezizomycotina</taxon>
        <taxon>Sordariomycetes</taxon>
        <taxon>Sordariomycetidae</taxon>
        <taxon>Sordariales</taxon>
        <taxon>Chaetomiaceae</taxon>
        <taxon>Parachaetomium</taxon>
    </lineage>
</organism>
<dbReference type="PRINTS" id="PR00385">
    <property type="entry name" value="P450"/>
</dbReference>
<dbReference type="PRINTS" id="PR00463">
    <property type="entry name" value="EP450I"/>
</dbReference>
<dbReference type="PANTHER" id="PTHR46300">
    <property type="entry name" value="P450, PUTATIVE (EUROFUNG)-RELATED-RELATED"/>
    <property type="match status" value="1"/>
</dbReference>
<dbReference type="InterPro" id="IPR036396">
    <property type="entry name" value="Cyt_P450_sf"/>
</dbReference>
<dbReference type="GO" id="GO:0005506">
    <property type="term" value="F:iron ion binding"/>
    <property type="evidence" value="ECO:0007669"/>
    <property type="project" value="InterPro"/>
</dbReference>
<feature type="region of interest" description="Disordered" evidence="7">
    <location>
        <begin position="409"/>
        <end position="428"/>
    </location>
</feature>
<keyword evidence="10" id="KW-1185">Reference proteome</keyword>
<evidence type="ECO:0000256" key="6">
    <source>
        <dbReference type="PIRSR" id="PIRSR602401-1"/>
    </source>
</evidence>
<dbReference type="PANTHER" id="PTHR46300:SF2">
    <property type="entry name" value="CYTOCHROME P450 MONOOXYGENASE ALNH-RELATED"/>
    <property type="match status" value="1"/>
</dbReference>
<evidence type="ECO:0000256" key="3">
    <source>
        <dbReference type="ARBA" id="ARBA00023002"/>
    </source>
</evidence>
<evidence type="ECO:0000256" key="8">
    <source>
        <dbReference type="SAM" id="SignalP"/>
    </source>
</evidence>
<protein>
    <submittedName>
        <fullName evidence="9">O-methylsterigmatocystin oxidoreductase</fullName>
    </submittedName>
</protein>
<feature type="compositionally biased region" description="Polar residues" evidence="7">
    <location>
        <begin position="413"/>
        <end position="424"/>
    </location>
</feature>
<dbReference type="CDD" id="cd11065">
    <property type="entry name" value="CYP64-like"/>
    <property type="match status" value="1"/>
</dbReference>
<keyword evidence="8" id="KW-0732">Signal</keyword>
<reference evidence="10" key="1">
    <citation type="journal article" date="2023" name="Mol. Phylogenet. Evol.">
        <title>Genome-scale phylogeny and comparative genomics of the fungal order Sordariales.</title>
        <authorList>
            <person name="Hensen N."/>
            <person name="Bonometti L."/>
            <person name="Westerberg I."/>
            <person name="Brannstrom I.O."/>
            <person name="Guillou S."/>
            <person name="Cros-Aarteil S."/>
            <person name="Calhoun S."/>
            <person name="Haridas S."/>
            <person name="Kuo A."/>
            <person name="Mondo S."/>
            <person name="Pangilinan J."/>
            <person name="Riley R."/>
            <person name="LaButti K."/>
            <person name="Andreopoulos B."/>
            <person name="Lipzen A."/>
            <person name="Chen C."/>
            <person name="Yan M."/>
            <person name="Daum C."/>
            <person name="Ng V."/>
            <person name="Clum A."/>
            <person name="Steindorff A."/>
            <person name="Ohm R.A."/>
            <person name="Martin F."/>
            <person name="Silar P."/>
            <person name="Natvig D.O."/>
            <person name="Lalanne C."/>
            <person name="Gautier V."/>
            <person name="Ament-Velasquez S.L."/>
            <person name="Kruys A."/>
            <person name="Hutchinson M.I."/>
            <person name="Powell A.J."/>
            <person name="Barry K."/>
            <person name="Miller A.N."/>
            <person name="Grigoriev I.V."/>
            <person name="Debuchy R."/>
            <person name="Gladieux P."/>
            <person name="Hiltunen Thoren M."/>
            <person name="Johannesson H."/>
        </authorList>
    </citation>
    <scope>NUCLEOTIDE SEQUENCE [LARGE SCALE GENOMIC DNA]</scope>
    <source>
        <strain evidence="10">CBS 284.82</strain>
    </source>
</reference>
<keyword evidence="6" id="KW-0349">Heme</keyword>
<evidence type="ECO:0000313" key="9">
    <source>
        <dbReference type="EMBL" id="KAK4034937.1"/>
    </source>
</evidence>
<dbReference type="Pfam" id="PF00067">
    <property type="entry name" value="p450"/>
    <property type="match status" value="1"/>
</dbReference>
<feature type="chain" id="PRO_5042892576" evidence="8">
    <location>
        <begin position="26"/>
        <end position="535"/>
    </location>
</feature>
<dbReference type="AlphaFoldDB" id="A0AAN6PF89"/>
<comment type="caution">
    <text evidence="9">The sequence shown here is derived from an EMBL/GenBank/DDBJ whole genome shotgun (WGS) entry which is preliminary data.</text>
</comment>
<dbReference type="GO" id="GO:0016705">
    <property type="term" value="F:oxidoreductase activity, acting on paired donors, with incorporation or reduction of molecular oxygen"/>
    <property type="evidence" value="ECO:0007669"/>
    <property type="project" value="InterPro"/>
</dbReference>
<dbReference type="GO" id="GO:0004497">
    <property type="term" value="F:monooxygenase activity"/>
    <property type="evidence" value="ECO:0007669"/>
    <property type="project" value="UniProtKB-KW"/>
</dbReference>
<evidence type="ECO:0000313" key="10">
    <source>
        <dbReference type="Proteomes" id="UP001303115"/>
    </source>
</evidence>
<evidence type="ECO:0000256" key="4">
    <source>
        <dbReference type="ARBA" id="ARBA00023004"/>
    </source>
</evidence>
<proteinExistence type="inferred from homology"/>
<dbReference type="SUPFAM" id="SSF48264">
    <property type="entry name" value="Cytochrome P450"/>
    <property type="match status" value="1"/>
</dbReference>
<comment type="cofactor">
    <cofactor evidence="6">
        <name>heme</name>
        <dbReference type="ChEBI" id="CHEBI:30413"/>
    </cofactor>
</comment>
<keyword evidence="2 6" id="KW-0479">Metal-binding</keyword>
<dbReference type="InterPro" id="IPR002401">
    <property type="entry name" value="Cyt_P450_E_grp-I"/>
</dbReference>